<comment type="caution">
    <text evidence="1">The sequence shown here is derived from an EMBL/GenBank/DDBJ whole genome shotgun (WGS) entry which is preliminary data.</text>
</comment>
<name>A0A0C2IK70_THEKT</name>
<evidence type="ECO:0008006" key="3">
    <source>
        <dbReference type="Google" id="ProtNLM"/>
    </source>
</evidence>
<reference evidence="1 2" key="1">
    <citation type="journal article" date="2014" name="Genome Biol. Evol.">
        <title>The genome of the myxosporean Thelohanellus kitauei shows adaptations to nutrient acquisition within its fish host.</title>
        <authorList>
            <person name="Yang Y."/>
            <person name="Xiong J."/>
            <person name="Zhou Z."/>
            <person name="Huo F."/>
            <person name="Miao W."/>
            <person name="Ran C."/>
            <person name="Liu Y."/>
            <person name="Zhang J."/>
            <person name="Feng J."/>
            <person name="Wang M."/>
            <person name="Wang M."/>
            <person name="Wang L."/>
            <person name="Yao B."/>
        </authorList>
    </citation>
    <scope>NUCLEOTIDE SEQUENCE [LARGE SCALE GENOMIC DNA]</scope>
    <source>
        <strain evidence="1">Wuqing</strain>
    </source>
</reference>
<evidence type="ECO:0000313" key="2">
    <source>
        <dbReference type="Proteomes" id="UP000031668"/>
    </source>
</evidence>
<organism evidence="1 2">
    <name type="scientific">Thelohanellus kitauei</name>
    <name type="common">Myxosporean</name>
    <dbReference type="NCBI Taxonomy" id="669202"/>
    <lineage>
        <taxon>Eukaryota</taxon>
        <taxon>Metazoa</taxon>
        <taxon>Cnidaria</taxon>
        <taxon>Myxozoa</taxon>
        <taxon>Myxosporea</taxon>
        <taxon>Bivalvulida</taxon>
        <taxon>Platysporina</taxon>
        <taxon>Myxobolidae</taxon>
        <taxon>Thelohanellus</taxon>
    </lineage>
</organism>
<dbReference type="PANTHER" id="PTHR45913:SF5">
    <property type="entry name" value="GENERAL TRANSCRIPTION FACTOR II-I REPEAT DOMAIN-CONTAINING PROTEIN 2A-LIKE PROTEIN"/>
    <property type="match status" value="1"/>
</dbReference>
<keyword evidence="2" id="KW-1185">Reference proteome</keyword>
<dbReference type="Proteomes" id="UP000031668">
    <property type="component" value="Unassembled WGS sequence"/>
</dbReference>
<gene>
    <name evidence="1" type="ORF">RF11_13099</name>
</gene>
<evidence type="ECO:0000313" key="1">
    <source>
        <dbReference type="EMBL" id="KII65804.1"/>
    </source>
</evidence>
<sequence length="150" mass="17472">MDDSNDNTYAAHVSVFVRAIKDNIDAIEELLGLESLHYTNKGSDLLETLKNHSEEKCDESLAIWVSKSVCLTLLEQFTGRPILKHHYIIHQKALCRKILNEICQDVVVQCVKRKFRSSSLNWREFRQLLSDINEKWWNDGYIGKFNGFQN</sequence>
<dbReference type="PANTHER" id="PTHR45913">
    <property type="entry name" value="EPM2A-INTERACTING PROTEIN 1"/>
    <property type="match status" value="1"/>
</dbReference>
<proteinExistence type="predicted"/>
<protein>
    <recommendedName>
        <fullName evidence="3">DUF4371 domain-containing protein</fullName>
    </recommendedName>
</protein>
<dbReference type="EMBL" id="JWZT01003716">
    <property type="protein sequence ID" value="KII65804.1"/>
    <property type="molecule type" value="Genomic_DNA"/>
</dbReference>
<dbReference type="AlphaFoldDB" id="A0A0C2IK70"/>
<accession>A0A0C2IK70</accession>